<reference evidence="5 6" key="1">
    <citation type="submission" date="2018-12" db="EMBL/GenBank/DDBJ databases">
        <authorList>
            <person name="Grouzdev D.S."/>
            <person name="Krutkina M.S."/>
        </authorList>
    </citation>
    <scope>NUCLEOTIDE SEQUENCE [LARGE SCALE GENOMIC DNA]</scope>
    <source>
        <strain evidence="5 6">RmlP026</strain>
    </source>
</reference>
<sequence length="274" mass="28039">MLIAALASAGAAPRAPAAEPAVPAVDVPVCRLIEAAARGHGLPVGFLTRLIWRESSFRPAVVSPAGAQGIAQFMPGTAGERGLADPFDPEAAVPKAAELLADLRRQFGSLGLAAAAYNAGPARVADWLAGRRDLPAETRGYVLAVTGRPAEDWKDGPPPAAAASVPDRSCDGELAALRARLPALAGASALLAPWGVQLAGSFSKAAAVAAYADRRAAFSAVLRDEPPMVVGGRAPGRGFRPFYRVRFPAPSRPAAAALCGRILRLGGACSVTRS</sequence>
<keyword evidence="6" id="KW-1185">Reference proteome</keyword>
<feature type="signal peptide" evidence="3">
    <location>
        <begin position="1"/>
        <end position="17"/>
    </location>
</feature>
<dbReference type="Gene3D" id="1.10.530.10">
    <property type="match status" value="1"/>
</dbReference>
<evidence type="ECO:0000313" key="6">
    <source>
        <dbReference type="Proteomes" id="UP000290759"/>
    </source>
</evidence>
<evidence type="ECO:0000313" key="5">
    <source>
        <dbReference type="EMBL" id="RYC30202.1"/>
    </source>
</evidence>
<dbReference type="InterPro" id="IPR008258">
    <property type="entry name" value="Transglycosylase_SLT_dom_1"/>
</dbReference>
<accession>A0A4Q2U1N3</accession>
<reference evidence="5 6" key="2">
    <citation type="submission" date="2019-02" db="EMBL/GenBank/DDBJ databases">
        <title>'Lichenibacterium ramalinii' gen. nov. sp. nov., 'Lichenibacterium minor' gen. nov. sp. nov.</title>
        <authorList>
            <person name="Pankratov T."/>
        </authorList>
    </citation>
    <scope>NUCLEOTIDE SEQUENCE [LARGE SCALE GENOMIC DNA]</scope>
    <source>
        <strain evidence="5 6">RmlP026</strain>
    </source>
</reference>
<dbReference type="SUPFAM" id="SSF53955">
    <property type="entry name" value="Lysozyme-like"/>
    <property type="match status" value="1"/>
</dbReference>
<dbReference type="PANTHER" id="PTHR37423:SF2">
    <property type="entry name" value="MEMBRANE-BOUND LYTIC MUREIN TRANSGLYCOSYLASE C"/>
    <property type="match status" value="1"/>
</dbReference>
<dbReference type="Pfam" id="PF01464">
    <property type="entry name" value="SLT"/>
    <property type="match status" value="1"/>
</dbReference>
<dbReference type="Proteomes" id="UP000290759">
    <property type="component" value="Unassembled WGS sequence"/>
</dbReference>
<name>A0A4Q2U1N3_9HYPH</name>
<dbReference type="OrthoDB" id="9801695at2"/>
<proteinExistence type="inferred from homology"/>
<comment type="similarity">
    <text evidence="2">Belongs to the virb1 family.</text>
</comment>
<keyword evidence="3" id="KW-0732">Signal</keyword>
<evidence type="ECO:0000256" key="3">
    <source>
        <dbReference type="SAM" id="SignalP"/>
    </source>
</evidence>
<protein>
    <submittedName>
        <fullName evidence="5">Lytic transglycosylase domain-containing protein</fullName>
    </submittedName>
</protein>
<evidence type="ECO:0000259" key="4">
    <source>
        <dbReference type="Pfam" id="PF01464"/>
    </source>
</evidence>
<feature type="chain" id="PRO_5020241638" evidence="3">
    <location>
        <begin position="18"/>
        <end position="274"/>
    </location>
</feature>
<comment type="caution">
    <text evidence="5">The sequence shown here is derived from an EMBL/GenBank/DDBJ whole genome shotgun (WGS) entry which is preliminary data.</text>
</comment>
<dbReference type="PANTHER" id="PTHR37423">
    <property type="entry name" value="SOLUBLE LYTIC MUREIN TRANSGLYCOSYLASE-RELATED"/>
    <property type="match status" value="1"/>
</dbReference>
<organism evidence="5 6">
    <name type="scientific">Lichenibacterium minor</name>
    <dbReference type="NCBI Taxonomy" id="2316528"/>
    <lineage>
        <taxon>Bacteria</taxon>
        <taxon>Pseudomonadati</taxon>
        <taxon>Pseudomonadota</taxon>
        <taxon>Alphaproteobacteria</taxon>
        <taxon>Hyphomicrobiales</taxon>
        <taxon>Lichenihabitantaceae</taxon>
        <taxon>Lichenibacterium</taxon>
    </lineage>
</organism>
<evidence type="ECO:0000256" key="2">
    <source>
        <dbReference type="ARBA" id="ARBA00009387"/>
    </source>
</evidence>
<gene>
    <name evidence="5" type="ORF">D3273_20075</name>
</gene>
<feature type="domain" description="Transglycosylase SLT" evidence="4">
    <location>
        <begin position="32"/>
        <end position="134"/>
    </location>
</feature>
<evidence type="ECO:0000256" key="1">
    <source>
        <dbReference type="ARBA" id="ARBA00007734"/>
    </source>
</evidence>
<dbReference type="AlphaFoldDB" id="A0A4Q2U1N3"/>
<dbReference type="InterPro" id="IPR023346">
    <property type="entry name" value="Lysozyme-like_dom_sf"/>
</dbReference>
<dbReference type="EMBL" id="QYBB01000030">
    <property type="protein sequence ID" value="RYC30202.1"/>
    <property type="molecule type" value="Genomic_DNA"/>
</dbReference>
<dbReference type="CDD" id="cd00254">
    <property type="entry name" value="LT-like"/>
    <property type="match status" value="1"/>
</dbReference>
<comment type="similarity">
    <text evidence="1">Belongs to the transglycosylase Slt family.</text>
</comment>